<keyword evidence="1" id="KW-0812">Transmembrane</keyword>
<name>A0A061B415_CYBFA</name>
<evidence type="ECO:0000256" key="1">
    <source>
        <dbReference type="SAM" id="Phobius"/>
    </source>
</evidence>
<reference evidence="2" key="1">
    <citation type="journal article" date="2014" name="Genome Announc.">
        <title>Genome sequence of the yeast Cyberlindnera fabianii (Hansenula fabianii).</title>
        <authorList>
            <person name="Freel K.C."/>
            <person name="Sarilar V."/>
            <person name="Neuveglise C."/>
            <person name="Devillers H."/>
            <person name="Friedrich A."/>
            <person name="Schacherer J."/>
        </authorList>
    </citation>
    <scope>NUCLEOTIDE SEQUENCE</scope>
    <source>
        <strain evidence="2">YJS4271</strain>
    </source>
</reference>
<organism evidence="2">
    <name type="scientific">Cyberlindnera fabianii</name>
    <name type="common">Yeast</name>
    <name type="synonym">Hansenula fabianii</name>
    <dbReference type="NCBI Taxonomy" id="36022"/>
    <lineage>
        <taxon>Eukaryota</taxon>
        <taxon>Fungi</taxon>
        <taxon>Dikarya</taxon>
        <taxon>Ascomycota</taxon>
        <taxon>Saccharomycotina</taxon>
        <taxon>Saccharomycetes</taxon>
        <taxon>Phaffomycetales</taxon>
        <taxon>Phaffomycetaceae</taxon>
        <taxon>Cyberlindnera</taxon>
    </lineage>
</organism>
<dbReference type="PhylomeDB" id="A0A061B415"/>
<keyword evidence="1" id="KW-0472">Membrane</keyword>
<protein>
    <submittedName>
        <fullName evidence="2">CYFA0S09e03070g1_1</fullName>
    </submittedName>
</protein>
<dbReference type="Pfam" id="PF15159">
    <property type="entry name" value="PIG-Y"/>
    <property type="match status" value="1"/>
</dbReference>
<proteinExistence type="predicted"/>
<gene>
    <name evidence="2" type="ORF">CYFA0S_09e03070g</name>
</gene>
<dbReference type="EMBL" id="LK052894">
    <property type="protein sequence ID" value="CDR42414.1"/>
    <property type="molecule type" value="Genomic_DNA"/>
</dbReference>
<dbReference type="VEuPathDB" id="FungiDB:BON22_2690"/>
<dbReference type="InterPro" id="IPR029164">
    <property type="entry name" value="PIG-Y"/>
</dbReference>
<keyword evidence="1" id="KW-1133">Transmembrane helix</keyword>
<dbReference type="OrthoDB" id="2157498at2759"/>
<sequence>MGNAMDSQERKPITLLKPRDIRPKYSARPSDRTTGVMILSLVWTIFVLSMALLFDLITIPNGYDSDFPVGNYYTLAVLLIPVMAWLWAWIGWTAMKLFRHAAGVGGLVDSKES</sequence>
<dbReference type="AlphaFoldDB" id="A0A061B415"/>
<evidence type="ECO:0000313" key="2">
    <source>
        <dbReference type="EMBL" id="CDR42414.1"/>
    </source>
</evidence>
<accession>A0A061B415</accession>
<feature type="transmembrane region" description="Helical" evidence="1">
    <location>
        <begin position="36"/>
        <end position="59"/>
    </location>
</feature>
<feature type="transmembrane region" description="Helical" evidence="1">
    <location>
        <begin position="71"/>
        <end position="90"/>
    </location>
</feature>